<comment type="caution">
    <text evidence="1">The sequence shown here is derived from an EMBL/GenBank/DDBJ whole genome shotgun (WGS) entry which is preliminary data.</text>
</comment>
<dbReference type="PANTHER" id="PTHR10957">
    <property type="entry name" value="RAP1 GTPASE-GDP DISSOCIATION STIMULATOR 1"/>
    <property type="match status" value="1"/>
</dbReference>
<dbReference type="Gene3D" id="1.25.10.10">
    <property type="entry name" value="Leucine-rich Repeat Variant"/>
    <property type="match status" value="1"/>
</dbReference>
<accession>A0A2U1JCT7</accession>
<keyword evidence="2" id="KW-1185">Reference proteome</keyword>
<dbReference type="EMBL" id="MBFU01000044">
    <property type="protein sequence ID" value="PWA02916.1"/>
    <property type="molecule type" value="Genomic_DNA"/>
</dbReference>
<evidence type="ECO:0008006" key="3">
    <source>
        <dbReference type="Google" id="ProtNLM"/>
    </source>
</evidence>
<dbReference type="AlphaFoldDB" id="A0A2U1JCT7"/>
<protein>
    <recommendedName>
        <fullName evidence="3">UNC-45/Cro1/She4 central domain-containing protein</fullName>
    </recommendedName>
</protein>
<evidence type="ECO:0000313" key="1">
    <source>
        <dbReference type="EMBL" id="PWA02916.1"/>
    </source>
</evidence>
<dbReference type="GO" id="GO:0005085">
    <property type="term" value="F:guanyl-nucleotide exchange factor activity"/>
    <property type="evidence" value="ECO:0007669"/>
    <property type="project" value="InterPro"/>
</dbReference>
<gene>
    <name evidence="1" type="ORF">BB558_000915</name>
</gene>
<dbReference type="SUPFAM" id="SSF48371">
    <property type="entry name" value="ARM repeat"/>
    <property type="match status" value="1"/>
</dbReference>
<dbReference type="InterPro" id="IPR011989">
    <property type="entry name" value="ARM-like"/>
</dbReference>
<organism evidence="1 2">
    <name type="scientific">Smittium angustum</name>
    <dbReference type="NCBI Taxonomy" id="133377"/>
    <lineage>
        <taxon>Eukaryota</taxon>
        <taxon>Fungi</taxon>
        <taxon>Fungi incertae sedis</taxon>
        <taxon>Zoopagomycota</taxon>
        <taxon>Kickxellomycotina</taxon>
        <taxon>Harpellomycetes</taxon>
        <taxon>Harpellales</taxon>
        <taxon>Legeriomycetaceae</taxon>
        <taxon>Smittium</taxon>
    </lineage>
</organism>
<dbReference type="InterPro" id="IPR040144">
    <property type="entry name" value="RAP1GDS1"/>
</dbReference>
<proteinExistence type="predicted"/>
<name>A0A2U1JCT7_SMIAN</name>
<dbReference type="InterPro" id="IPR016024">
    <property type="entry name" value="ARM-type_fold"/>
</dbReference>
<reference evidence="1 2" key="1">
    <citation type="journal article" date="2018" name="MBio">
        <title>Comparative Genomics Reveals the Core Gene Toolbox for the Fungus-Insect Symbiosis.</title>
        <authorList>
            <person name="Wang Y."/>
            <person name="Stata M."/>
            <person name="Wang W."/>
            <person name="Stajich J.E."/>
            <person name="White M.M."/>
            <person name="Moncalvo J.M."/>
        </authorList>
    </citation>
    <scope>NUCLEOTIDE SEQUENCE [LARGE SCALE GENOMIC DNA]</scope>
    <source>
        <strain evidence="1 2">AUS-126-30</strain>
    </source>
</reference>
<dbReference type="Proteomes" id="UP000245591">
    <property type="component" value="Unassembled WGS sequence"/>
</dbReference>
<sequence>MQVQTAKHLLNKIGDSNRDILDVETCATNLRNTANLAREESFRKELREENGLTVALCVLDKWIQLGKENIVSTDLEFIEQALRVINNCCVGDKDDSDNNLIEISSKGALTLSKISNVLINNLNKTSGIEETLKTPIRALVSVMLNATLLSKKNLEAFSQTEQSNDLMGKLIEIYTKKFLDEETQTETDEIWESIIDLVANYIENALEIDEDLYDRTYENCPEHVAIILDYIYKSAKTMEFGDTQENIFWSFYQSATKHIVHQNLAMKMLNTYESFLKESMQVPTTEENPDQNQSEILTAENNVKKPITYSKRAEAALRIIYRITSKDENLELLFNNEEILENAKFYLNWDKVKQFSMKDENHRMYTEGMAMAMLVILGNVACKDEYSIFYAKTEITKMIIDHWFDRNSDVDVRTCYAACGFVRNICVPDENKEVLVEMGILDTTVPWLISSIAPIQVKATGIFRHMMISKKNSSLKIKVAEFFLKKLNQDEISIYSNKNFTGDNCFEILAQFAHSSEMDPSRCESTRLLISVLGVLFIDFDPAMREKYIESIQKSDIVTLIVRLAVKDGKKHQILLLEGISCLSILTSSDIYGEYFAKKILDVLDYDFSVQDSTEDEPHVTNEPETLNKVLHKHLEHISMDKLSVKETDVQPEETKPDFRTQLGKQIIQLLILLSSKVDDTDNKIQKLLALSQ</sequence>
<evidence type="ECO:0000313" key="2">
    <source>
        <dbReference type="Proteomes" id="UP000245591"/>
    </source>
</evidence>